<feature type="domain" description="PDZ" evidence="6">
    <location>
        <begin position="424"/>
        <end position="506"/>
    </location>
</feature>
<dbReference type="InterPro" id="IPR001478">
    <property type="entry name" value="PDZ"/>
</dbReference>
<dbReference type="RefSeq" id="WP_132504554.1">
    <property type="nucleotide sequence ID" value="NZ_CP047186.1"/>
</dbReference>
<evidence type="ECO:0000256" key="1">
    <source>
        <dbReference type="ARBA" id="ARBA00010541"/>
    </source>
</evidence>
<evidence type="ECO:0000313" key="7">
    <source>
        <dbReference type="EMBL" id="QHC55037.1"/>
    </source>
</evidence>
<comment type="similarity">
    <text evidence="1">Belongs to the peptidase S1C family.</text>
</comment>
<dbReference type="Gene3D" id="2.30.42.10">
    <property type="match status" value="1"/>
</dbReference>
<evidence type="ECO:0000259" key="6">
    <source>
        <dbReference type="PROSITE" id="PS50106"/>
    </source>
</evidence>
<keyword evidence="5" id="KW-0812">Transmembrane</keyword>
<proteinExistence type="inferred from homology"/>
<evidence type="ECO:0000313" key="8">
    <source>
        <dbReference type="Proteomes" id="UP000465031"/>
    </source>
</evidence>
<keyword evidence="2" id="KW-0645">Protease</keyword>
<feature type="compositionally biased region" description="Low complexity" evidence="4">
    <location>
        <begin position="32"/>
        <end position="46"/>
    </location>
</feature>
<dbReference type="PANTHER" id="PTHR43343">
    <property type="entry name" value="PEPTIDASE S12"/>
    <property type="match status" value="1"/>
</dbReference>
<evidence type="ECO:0000256" key="3">
    <source>
        <dbReference type="ARBA" id="ARBA00022801"/>
    </source>
</evidence>
<dbReference type="InterPro" id="IPR036034">
    <property type="entry name" value="PDZ_sf"/>
</dbReference>
<feature type="compositionally biased region" description="Low complexity" evidence="4">
    <location>
        <begin position="320"/>
        <end position="338"/>
    </location>
</feature>
<dbReference type="Gene3D" id="2.40.10.10">
    <property type="entry name" value="Trypsin-like serine proteases"/>
    <property type="match status" value="2"/>
</dbReference>
<dbReference type="InterPro" id="IPR051201">
    <property type="entry name" value="Chloro_Bact_Ser_Proteases"/>
</dbReference>
<feature type="transmembrane region" description="Helical" evidence="5">
    <location>
        <begin position="132"/>
        <end position="156"/>
    </location>
</feature>
<dbReference type="EMBL" id="CP047186">
    <property type="protein sequence ID" value="QHC55037.1"/>
    <property type="molecule type" value="Genomic_DNA"/>
</dbReference>
<feature type="region of interest" description="Disordered" evidence="4">
    <location>
        <begin position="1"/>
        <end position="126"/>
    </location>
</feature>
<feature type="compositionally biased region" description="Low complexity" evidence="4">
    <location>
        <begin position="103"/>
        <end position="112"/>
    </location>
</feature>
<dbReference type="SMART" id="SM00228">
    <property type="entry name" value="PDZ"/>
    <property type="match status" value="1"/>
</dbReference>
<keyword evidence="5" id="KW-1133">Transmembrane helix</keyword>
<reference evidence="8" key="1">
    <citation type="submission" date="2019-12" db="EMBL/GenBank/DDBJ databases">
        <title>Complete and draft genome sequences of new strains and members of some known species of the genus Rathayibacter isolated from plants.</title>
        <authorList>
            <person name="Tarlachkov S.V."/>
            <person name="Starodumova I.P."/>
            <person name="Dorofeeva L.V."/>
            <person name="Prisyazhnaya N.V."/>
            <person name="Leyn S."/>
            <person name="Zlamal J."/>
            <person name="Elan M."/>
            <person name="Osterman A.L."/>
            <person name="Nadler S."/>
            <person name="Subbotin S.A."/>
            <person name="Evtushenko L.I."/>
        </authorList>
    </citation>
    <scope>NUCLEOTIDE SEQUENCE [LARGE SCALE GENOMIC DNA]</scope>
    <source>
        <strain evidence="8">VKM Ac-2761</strain>
    </source>
</reference>
<protein>
    <submittedName>
        <fullName evidence="7">PDZ domain-containing protein</fullName>
    </submittedName>
</protein>
<dbReference type="InterPro" id="IPR043504">
    <property type="entry name" value="Peptidase_S1_PA_chymotrypsin"/>
</dbReference>
<accession>A0AAE6RIU7</accession>
<dbReference type="AlphaFoldDB" id="A0AAE6RIU7"/>
<gene>
    <name evidence="7" type="ORF">GSU10_04875</name>
</gene>
<dbReference type="PANTHER" id="PTHR43343:SF3">
    <property type="entry name" value="PROTEASE DO-LIKE 8, CHLOROPLASTIC"/>
    <property type="match status" value="1"/>
</dbReference>
<dbReference type="KEGG" id="rte:GSU10_04875"/>
<organism evidence="7 8">
    <name type="scientific">Rathayibacter tanaceti</name>
    <dbReference type="NCBI Taxonomy" id="1671680"/>
    <lineage>
        <taxon>Bacteria</taxon>
        <taxon>Bacillati</taxon>
        <taxon>Actinomycetota</taxon>
        <taxon>Actinomycetes</taxon>
        <taxon>Micrococcales</taxon>
        <taxon>Microbacteriaceae</taxon>
        <taxon>Rathayibacter</taxon>
    </lineage>
</organism>
<keyword evidence="5" id="KW-0472">Membrane</keyword>
<dbReference type="GO" id="GO:0004252">
    <property type="term" value="F:serine-type endopeptidase activity"/>
    <property type="evidence" value="ECO:0007669"/>
    <property type="project" value="InterPro"/>
</dbReference>
<dbReference type="InterPro" id="IPR009003">
    <property type="entry name" value="Peptidase_S1_PA"/>
</dbReference>
<dbReference type="SUPFAM" id="SSF50494">
    <property type="entry name" value="Trypsin-like serine proteases"/>
    <property type="match status" value="1"/>
</dbReference>
<dbReference type="PRINTS" id="PR00834">
    <property type="entry name" value="PROTEASES2C"/>
</dbReference>
<feature type="region of interest" description="Disordered" evidence="4">
    <location>
        <begin position="320"/>
        <end position="352"/>
    </location>
</feature>
<dbReference type="GO" id="GO:0006508">
    <property type="term" value="P:proteolysis"/>
    <property type="evidence" value="ECO:0007669"/>
    <property type="project" value="UniProtKB-KW"/>
</dbReference>
<evidence type="ECO:0000256" key="4">
    <source>
        <dbReference type="SAM" id="MobiDB-lite"/>
    </source>
</evidence>
<dbReference type="Pfam" id="PF13180">
    <property type="entry name" value="PDZ_2"/>
    <property type="match status" value="1"/>
</dbReference>
<feature type="compositionally biased region" description="Basic and acidic residues" evidence="4">
    <location>
        <begin position="1"/>
        <end position="12"/>
    </location>
</feature>
<keyword evidence="3" id="KW-0378">Hydrolase</keyword>
<name>A0AAE6RIU7_9MICO</name>
<dbReference type="Proteomes" id="UP000465031">
    <property type="component" value="Chromosome"/>
</dbReference>
<evidence type="ECO:0000256" key="5">
    <source>
        <dbReference type="SAM" id="Phobius"/>
    </source>
</evidence>
<dbReference type="InterPro" id="IPR001940">
    <property type="entry name" value="Peptidase_S1C"/>
</dbReference>
<sequence>MTESHEGPRQPEEPITPTESGAPEAAGRRYGESSGASSSTTGPTEPIHQGGAHRENPTEPSPSSAAAQPPYTPNAAAGNEAQPVSQPARYGQYAPPAANTLHGSGEPPASGAFGPGGEEPPASTAGKRRAGVGVVAALAIGAVVGGVAGAGVFGLWSASNGSGTRVVSSGGSQTITVNNADDATTATAVAAKATPSVVTIAVSGGSSAGTGSGIVLSKDGYVLTNTHVVTLDGEVSNGTVSVTTSDGRIFDATVVGTDPTLDLAVIKLSDATDLSPITFADSTKINVGDTAVAIGAPLGLSGTVTDGIISALNRSIQVASSAAPEESGDSSSGSTDSPFNFDIPGQQQPTQATSTISLPVIQTDAAINPGNSGGALLDSDGELIGVNVAIASAGQSSSSSGQSGNIGVGFAIPSAVAERIAKEIIATGSASHGLLGASVSDSTADVLGARIEEVTGAGAAQAAGLAKGDIVTAIDGTPITSASDLTAQVRAQAANAEVELTYVRSGQTYQAKATLGQMATN</sequence>
<dbReference type="SUPFAM" id="SSF50156">
    <property type="entry name" value="PDZ domain-like"/>
    <property type="match status" value="1"/>
</dbReference>
<dbReference type="PROSITE" id="PS50106">
    <property type="entry name" value="PDZ"/>
    <property type="match status" value="1"/>
</dbReference>
<dbReference type="Pfam" id="PF13365">
    <property type="entry name" value="Trypsin_2"/>
    <property type="match status" value="1"/>
</dbReference>
<evidence type="ECO:0000256" key="2">
    <source>
        <dbReference type="ARBA" id="ARBA00022670"/>
    </source>
</evidence>